<evidence type="ECO:0000313" key="8">
    <source>
        <dbReference type="EMBL" id="CAB4875412.1"/>
    </source>
</evidence>
<dbReference type="PANTHER" id="PTHR43103">
    <property type="entry name" value="NUCLEOSIDE-DIPHOSPHATE-SUGAR EPIMERASE"/>
    <property type="match status" value="1"/>
</dbReference>
<dbReference type="Gene3D" id="3.40.50.720">
    <property type="entry name" value="NAD(P)-binding Rossmann-like Domain"/>
    <property type="match status" value="1"/>
</dbReference>
<evidence type="ECO:0000313" key="7">
    <source>
        <dbReference type="EMBL" id="CAB4780684.1"/>
    </source>
</evidence>
<accession>A0A6J6NEL7</accession>
<gene>
    <name evidence="5" type="ORF">UFOPK1811_01158</name>
    <name evidence="6" type="ORF">UFOPK2360_00808</name>
    <name evidence="7" type="ORF">UFOPK2922_01017</name>
    <name evidence="8" type="ORF">UFOPK3306_01175</name>
</gene>
<proteinExistence type="inferred from homology"/>
<dbReference type="EMBL" id="CAEZZS010000048">
    <property type="protein sequence ID" value="CAB4780684.1"/>
    <property type="molecule type" value="Genomic_DNA"/>
</dbReference>
<keyword evidence="3" id="KW-0520">NAD</keyword>
<name>A0A6J6NEL7_9ZZZZ</name>
<sequence>MKITMTGAIGRIGKVTTQLLVDRGHEVVAVDIADGPVPAGIKLHVGDLTDLDFADKVVADSDAVIHMAGIPSPRDERQYNVYKNNVNATFAIFSAAANAKCRVVAYASSCSAYGQAWSDEWSSPIYVPMTEPHPLMCTESYSLCKEANEQAALMWSKRSDTTFVGFRFPYTNNMNELEDFAIKFNHHDAELAKTAAKIGWAYLDARDAAAALELTVRSDLKGAQVFNLMAPDTMALETTDKLLAKYHPTTELRGDFSGYQSIFSSDHWLEVMGYKPQHLFDREKIRNAK</sequence>
<dbReference type="PANTHER" id="PTHR43103:SF5">
    <property type="entry name" value="4-EPIMERASE, PUTATIVE (AFU_ORTHOLOGUE AFUA_7G00360)-RELATED"/>
    <property type="match status" value="1"/>
</dbReference>
<evidence type="ECO:0000256" key="1">
    <source>
        <dbReference type="ARBA" id="ARBA00007637"/>
    </source>
</evidence>
<evidence type="ECO:0000313" key="6">
    <source>
        <dbReference type="EMBL" id="CAB4685061.1"/>
    </source>
</evidence>
<dbReference type="EMBL" id="CAEZUJ010000062">
    <property type="protein sequence ID" value="CAB4606522.1"/>
    <property type="molecule type" value="Genomic_DNA"/>
</dbReference>
<dbReference type="GO" id="GO:0016491">
    <property type="term" value="F:oxidoreductase activity"/>
    <property type="evidence" value="ECO:0007669"/>
    <property type="project" value="UniProtKB-KW"/>
</dbReference>
<dbReference type="InterPro" id="IPR001509">
    <property type="entry name" value="Epimerase_deHydtase"/>
</dbReference>
<dbReference type="Pfam" id="PF01370">
    <property type="entry name" value="Epimerase"/>
    <property type="match status" value="1"/>
</dbReference>
<organism evidence="6">
    <name type="scientific">freshwater metagenome</name>
    <dbReference type="NCBI Taxonomy" id="449393"/>
    <lineage>
        <taxon>unclassified sequences</taxon>
        <taxon>metagenomes</taxon>
        <taxon>ecological metagenomes</taxon>
    </lineage>
</organism>
<dbReference type="InterPro" id="IPR036291">
    <property type="entry name" value="NAD(P)-bd_dom_sf"/>
</dbReference>
<dbReference type="EMBL" id="CAFBLI010000114">
    <property type="protein sequence ID" value="CAB4875412.1"/>
    <property type="molecule type" value="Genomic_DNA"/>
</dbReference>
<dbReference type="CDD" id="cd08946">
    <property type="entry name" value="SDR_e"/>
    <property type="match status" value="1"/>
</dbReference>
<dbReference type="EMBL" id="CAEZXH010000044">
    <property type="protein sequence ID" value="CAB4685061.1"/>
    <property type="molecule type" value="Genomic_DNA"/>
</dbReference>
<protein>
    <submittedName>
        <fullName evidence="6">Unannotated protein</fullName>
    </submittedName>
</protein>
<keyword evidence="2" id="KW-0560">Oxidoreductase</keyword>
<reference evidence="6" key="1">
    <citation type="submission" date="2020-05" db="EMBL/GenBank/DDBJ databases">
        <authorList>
            <person name="Chiriac C."/>
            <person name="Salcher M."/>
            <person name="Ghai R."/>
            <person name="Kavagutti S V."/>
        </authorList>
    </citation>
    <scope>NUCLEOTIDE SEQUENCE</scope>
</reference>
<evidence type="ECO:0000259" key="4">
    <source>
        <dbReference type="Pfam" id="PF01370"/>
    </source>
</evidence>
<evidence type="ECO:0000313" key="5">
    <source>
        <dbReference type="EMBL" id="CAB4606522.1"/>
    </source>
</evidence>
<evidence type="ECO:0000256" key="3">
    <source>
        <dbReference type="ARBA" id="ARBA00023027"/>
    </source>
</evidence>
<comment type="similarity">
    <text evidence="1">Belongs to the NAD(P)-dependent epimerase/dehydratase family.</text>
</comment>
<feature type="domain" description="NAD-dependent epimerase/dehydratase" evidence="4">
    <location>
        <begin position="3"/>
        <end position="168"/>
    </location>
</feature>
<dbReference type="SUPFAM" id="SSF51735">
    <property type="entry name" value="NAD(P)-binding Rossmann-fold domains"/>
    <property type="match status" value="1"/>
</dbReference>
<dbReference type="AlphaFoldDB" id="A0A6J6NEL7"/>
<evidence type="ECO:0000256" key="2">
    <source>
        <dbReference type="ARBA" id="ARBA00023002"/>
    </source>
</evidence>